<feature type="compositionally biased region" description="Polar residues" evidence="6">
    <location>
        <begin position="634"/>
        <end position="657"/>
    </location>
</feature>
<evidence type="ECO:0000256" key="1">
    <source>
        <dbReference type="ARBA" id="ARBA00004123"/>
    </source>
</evidence>
<dbReference type="PROSITE" id="PS00463">
    <property type="entry name" value="ZN2_CY6_FUNGAL_1"/>
    <property type="match status" value="1"/>
</dbReference>
<gene>
    <name evidence="8" type="ORF">P153DRAFT_399004</name>
</gene>
<dbReference type="SUPFAM" id="SSF57701">
    <property type="entry name" value="Zn2/Cys6 DNA-binding domain"/>
    <property type="match status" value="1"/>
</dbReference>
<evidence type="ECO:0000313" key="9">
    <source>
        <dbReference type="Proteomes" id="UP000799771"/>
    </source>
</evidence>
<dbReference type="RefSeq" id="XP_033521311.1">
    <property type="nucleotide sequence ID" value="XM_033671692.1"/>
</dbReference>
<dbReference type="GO" id="GO:0008270">
    <property type="term" value="F:zinc ion binding"/>
    <property type="evidence" value="ECO:0007669"/>
    <property type="project" value="InterPro"/>
</dbReference>
<evidence type="ECO:0000313" key="8">
    <source>
        <dbReference type="EMBL" id="KAF2126919.1"/>
    </source>
</evidence>
<dbReference type="AlphaFoldDB" id="A0A6A6A4U9"/>
<evidence type="ECO:0000256" key="3">
    <source>
        <dbReference type="ARBA" id="ARBA00023125"/>
    </source>
</evidence>
<dbReference type="PANTHER" id="PTHR31845:SF39">
    <property type="entry name" value="TRANSCRIPTION FACTOR PBCR-RELATED"/>
    <property type="match status" value="1"/>
</dbReference>
<dbReference type="EMBL" id="ML977512">
    <property type="protein sequence ID" value="KAF2126919.1"/>
    <property type="molecule type" value="Genomic_DNA"/>
</dbReference>
<feature type="compositionally biased region" description="Basic and acidic residues" evidence="6">
    <location>
        <begin position="123"/>
        <end position="138"/>
    </location>
</feature>
<dbReference type="CDD" id="cd00067">
    <property type="entry name" value="GAL4"/>
    <property type="match status" value="1"/>
</dbReference>
<organism evidence="8 9">
    <name type="scientific">Dothidotthia symphoricarpi CBS 119687</name>
    <dbReference type="NCBI Taxonomy" id="1392245"/>
    <lineage>
        <taxon>Eukaryota</taxon>
        <taxon>Fungi</taxon>
        <taxon>Dikarya</taxon>
        <taxon>Ascomycota</taxon>
        <taxon>Pezizomycotina</taxon>
        <taxon>Dothideomycetes</taxon>
        <taxon>Pleosporomycetidae</taxon>
        <taxon>Pleosporales</taxon>
        <taxon>Dothidotthiaceae</taxon>
        <taxon>Dothidotthia</taxon>
    </lineage>
</organism>
<evidence type="ECO:0000256" key="5">
    <source>
        <dbReference type="ARBA" id="ARBA00023242"/>
    </source>
</evidence>
<dbReference type="GeneID" id="54412124"/>
<keyword evidence="4" id="KW-0804">Transcription</keyword>
<dbReference type="SMART" id="SM00066">
    <property type="entry name" value="GAL4"/>
    <property type="match status" value="1"/>
</dbReference>
<dbReference type="GO" id="GO:0005634">
    <property type="term" value="C:nucleus"/>
    <property type="evidence" value="ECO:0007669"/>
    <property type="project" value="UniProtKB-SubCell"/>
</dbReference>
<protein>
    <recommendedName>
        <fullName evidence="7">Zn(2)-C6 fungal-type domain-containing protein</fullName>
    </recommendedName>
</protein>
<keyword evidence="3" id="KW-0238">DNA-binding</keyword>
<feature type="domain" description="Zn(2)-C6 fungal-type" evidence="7">
    <location>
        <begin position="43"/>
        <end position="77"/>
    </location>
</feature>
<dbReference type="GO" id="GO:0000981">
    <property type="term" value="F:DNA-binding transcription factor activity, RNA polymerase II-specific"/>
    <property type="evidence" value="ECO:0007669"/>
    <property type="project" value="InterPro"/>
</dbReference>
<comment type="subcellular location">
    <subcellularLocation>
        <location evidence="1">Nucleus</location>
    </subcellularLocation>
</comment>
<feature type="compositionally biased region" description="Polar residues" evidence="6">
    <location>
        <begin position="28"/>
        <end position="41"/>
    </location>
</feature>
<dbReference type="PANTHER" id="PTHR31845">
    <property type="entry name" value="FINGER DOMAIN PROTEIN, PUTATIVE-RELATED"/>
    <property type="match status" value="1"/>
</dbReference>
<evidence type="ECO:0000256" key="4">
    <source>
        <dbReference type="ARBA" id="ARBA00023163"/>
    </source>
</evidence>
<evidence type="ECO:0000259" key="7">
    <source>
        <dbReference type="PROSITE" id="PS50048"/>
    </source>
</evidence>
<keyword evidence="9" id="KW-1185">Reference proteome</keyword>
<evidence type="ECO:0000256" key="2">
    <source>
        <dbReference type="ARBA" id="ARBA00023015"/>
    </source>
</evidence>
<proteinExistence type="predicted"/>
<dbReference type="CDD" id="cd12148">
    <property type="entry name" value="fungal_TF_MHR"/>
    <property type="match status" value="1"/>
</dbReference>
<feature type="region of interest" description="Disordered" evidence="6">
    <location>
        <begin position="1"/>
        <end position="42"/>
    </location>
</feature>
<dbReference type="OrthoDB" id="5226580at2759"/>
<dbReference type="GO" id="GO:0000976">
    <property type="term" value="F:transcription cis-regulatory region binding"/>
    <property type="evidence" value="ECO:0007669"/>
    <property type="project" value="TreeGrafter"/>
</dbReference>
<keyword evidence="5" id="KW-0539">Nucleus</keyword>
<dbReference type="InterPro" id="IPR036864">
    <property type="entry name" value="Zn2-C6_fun-type_DNA-bd_sf"/>
</dbReference>
<evidence type="ECO:0000256" key="6">
    <source>
        <dbReference type="SAM" id="MobiDB-lite"/>
    </source>
</evidence>
<dbReference type="PROSITE" id="PS50048">
    <property type="entry name" value="ZN2_CY6_FUNGAL_2"/>
    <property type="match status" value="1"/>
</dbReference>
<reference evidence="8" key="1">
    <citation type="journal article" date="2020" name="Stud. Mycol.">
        <title>101 Dothideomycetes genomes: a test case for predicting lifestyles and emergence of pathogens.</title>
        <authorList>
            <person name="Haridas S."/>
            <person name="Albert R."/>
            <person name="Binder M."/>
            <person name="Bloem J."/>
            <person name="Labutti K."/>
            <person name="Salamov A."/>
            <person name="Andreopoulos B."/>
            <person name="Baker S."/>
            <person name="Barry K."/>
            <person name="Bills G."/>
            <person name="Bluhm B."/>
            <person name="Cannon C."/>
            <person name="Castanera R."/>
            <person name="Culley D."/>
            <person name="Daum C."/>
            <person name="Ezra D."/>
            <person name="Gonzalez J."/>
            <person name="Henrissat B."/>
            <person name="Kuo A."/>
            <person name="Liang C."/>
            <person name="Lipzen A."/>
            <person name="Lutzoni F."/>
            <person name="Magnuson J."/>
            <person name="Mondo S."/>
            <person name="Nolan M."/>
            <person name="Ohm R."/>
            <person name="Pangilinan J."/>
            <person name="Park H.-J."/>
            <person name="Ramirez L."/>
            <person name="Alfaro M."/>
            <person name="Sun H."/>
            <person name="Tritt A."/>
            <person name="Yoshinaga Y."/>
            <person name="Zwiers L.-H."/>
            <person name="Turgeon B."/>
            <person name="Goodwin S."/>
            <person name="Spatafora J."/>
            <person name="Crous P."/>
            <person name="Grigoriev I."/>
        </authorList>
    </citation>
    <scope>NUCLEOTIDE SEQUENCE</scope>
    <source>
        <strain evidence="8">CBS 119687</strain>
    </source>
</reference>
<name>A0A6A6A4U9_9PLEO</name>
<dbReference type="Pfam" id="PF00172">
    <property type="entry name" value="Zn_clus"/>
    <property type="match status" value="1"/>
</dbReference>
<dbReference type="Gene3D" id="4.10.240.10">
    <property type="entry name" value="Zn(2)-C6 fungal-type DNA-binding domain"/>
    <property type="match status" value="1"/>
</dbReference>
<dbReference type="InterPro" id="IPR001138">
    <property type="entry name" value="Zn2Cys6_DnaBD"/>
</dbReference>
<keyword evidence="2" id="KW-0805">Transcription regulation</keyword>
<feature type="region of interest" description="Disordered" evidence="6">
    <location>
        <begin position="104"/>
        <end position="173"/>
    </location>
</feature>
<dbReference type="Proteomes" id="UP000799771">
    <property type="component" value="Unassembled WGS sequence"/>
</dbReference>
<sequence>MSDQMSPPSDRGGGNLWTTMLNHPVGDSSEQTRNPQEQSLNRACEACRTSKVRCLSNPEPGSNQCQRCAKAGKTCVFAPPVKRRQRKRTDVRVAELEKEVKQMRDLLKHSDQSPTDGGDQEYAEDHTNEPEHSTEHTPSRSMVTPPPPTASHWPNLFQNDAPASYSPQREFNCKDSFGPSKNDIIDRGVITMQMAEELVHIWQNDLIEACPGISIPRNWTAAQLREKKPALFHAVMAAAAQSKGCALSDQLHDEAVYLYARSAFIQGEKSIQCIQAMMVTVAYYSPPKTPGHLQIYQWVNFAASCALELGLASRPRTHEQLPKRAIRSLQRISSPEELLEHCRTVLFLYIMSAGQSMRMKRPNILLFNSWMQECFVLLEKSKSIADQRTVAWLKLQRISDEAHTAFGFDDASTSFSLSELRMQVILRIFDRRMQEWKKSVSDEVMTCFLMIEHHAAVLLMWEFGMDGGRYDVTDFRNRHFTLPALDDDSVQPESLLSHSALQINATTKCISAAHAILDCVLEMPIDRLQKVPNSIFVRAIYALVVILKIEYGVGTDTEMSELIESEKLKADYYLDEIIRKITVAIGPQKCRSPSHWSFILQDKLISWHDEYKQWRQEGRHLKRRKTDPMDESSRTVPNQTPTFAEPTSRNNASSTHPLQPKAQPPAAQAPNFNMGSSYPTWTANSVPYGNAIEPQSGFTPDIGDFSAAFQNGDLYLWNDLSADNFGGWAPNMGFGQLNSQGF</sequence>
<feature type="compositionally biased region" description="Low complexity" evidence="6">
    <location>
        <begin position="659"/>
        <end position="670"/>
    </location>
</feature>
<feature type="region of interest" description="Disordered" evidence="6">
    <location>
        <begin position="618"/>
        <end position="674"/>
    </location>
</feature>
<accession>A0A6A6A4U9</accession>
<dbReference type="InterPro" id="IPR051089">
    <property type="entry name" value="prtT"/>
</dbReference>